<proteinExistence type="predicted"/>
<keyword evidence="2" id="KW-1185">Reference proteome</keyword>
<comment type="caution">
    <text evidence="1">The sequence shown here is derived from an EMBL/GenBank/DDBJ whole genome shotgun (WGS) entry which is preliminary data.</text>
</comment>
<gene>
    <name evidence="1" type="ORF">DHETER_LOCUS13833</name>
</gene>
<protein>
    <submittedName>
        <fullName evidence="1">7981_t:CDS:1</fullName>
    </submittedName>
</protein>
<dbReference type="Proteomes" id="UP000789702">
    <property type="component" value="Unassembled WGS sequence"/>
</dbReference>
<feature type="non-terminal residue" evidence="1">
    <location>
        <position position="206"/>
    </location>
</feature>
<evidence type="ECO:0000313" key="2">
    <source>
        <dbReference type="Proteomes" id="UP000789702"/>
    </source>
</evidence>
<sequence length="206" mass="24372">EPANIAALEEAIREAEIEIEQYKRNYASLQEQKVQLDNEQLPLVTEIEEVSKRLNDMSNEVDVLNEQIEEQVSMRVTCSNHKTHWERKLIQEQQKINVVEEDVRNKKAVLEDWTKQAEDYCPERVEVTKPANELDREIKQIQNRLREREKEHGSSLEEIASDMKAKGDAYRHAKTEIGHMENFIKDLKSALHSRMQKWRNFRTFIS</sequence>
<dbReference type="EMBL" id="CAJVPU010039625">
    <property type="protein sequence ID" value="CAG8737477.1"/>
    <property type="molecule type" value="Genomic_DNA"/>
</dbReference>
<accession>A0ACA9Q7G9</accession>
<organism evidence="1 2">
    <name type="scientific">Dentiscutata heterogama</name>
    <dbReference type="NCBI Taxonomy" id="1316150"/>
    <lineage>
        <taxon>Eukaryota</taxon>
        <taxon>Fungi</taxon>
        <taxon>Fungi incertae sedis</taxon>
        <taxon>Mucoromycota</taxon>
        <taxon>Glomeromycotina</taxon>
        <taxon>Glomeromycetes</taxon>
        <taxon>Diversisporales</taxon>
        <taxon>Gigasporaceae</taxon>
        <taxon>Dentiscutata</taxon>
    </lineage>
</organism>
<feature type="non-terminal residue" evidence="1">
    <location>
        <position position="1"/>
    </location>
</feature>
<evidence type="ECO:0000313" key="1">
    <source>
        <dbReference type="EMBL" id="CAG8737477.1"/>
    </source>
</evidence>
<reference evidence="1" key="1">
    <citation type="submission" date="2021-06" db="EMBL/GenBank/DDBJ databases">
        <authorList>
            <person name="Kallberg Y."/>
            <person name="Tangrot J."/>
            <person name="Rosling A."/>
        </authorList>
    </citation>
    <scope>NUCLEOTIDE SEQUENCE</scope>
    <source>
        <strain evidence="1">IL203A</strain>
    </source>
</reference>
<name>A0ACA9Q7G9_9GLOM</name>